<keyword evidence="4 7" id="KW-1133">Transmembrane helix</keyword>
<feature type="transmembrane region" description="Helical" evidence="7">
    <location>
        <begin position="334"/>
        <end position="355"/>
    </location>
</feature>
<feature type="compositionally biased region" description="Polar residues" evidence="6">
    <location>
        <begin position="451"/>
        <end position="461"/>
    </location>
</feature>
<feature type="transmembrane region" description="Helical" evidence="7">
    <location>
        <begin position="367"/>
        <end position="388"/>
    </location>
</feature>
<dbReference type="InterPro" id="IPR001182">
    <property type="entry name" value="FtsW/RodA"/>
</dbReference>
<feature type="region of interest" description="Disordered" evidence="6">
    <location>
        <begin position="430"/>
        <end position="461"/>
    </location>
</feature>
<sequence length="461" mass="49241">MTKGFFKRKTEAWLLLLTAVVTLTAVVSLELAQGNELSSSIFLLVGGFFLIFLVAHLVMNWVASDADQVILPVAALLNGLGLVMIYRIDLATGMSLAKSQIMWMVIGVGLLVAVLVFLKDHRSLQDYAYLMGLVGLVLLALPIVWPTSLNADANVWISIGPFSIQPGEFAKILLLLFFAALLVSKRRLFSVTGKSLLGLQFPRMRDMGPLFLVWGLAMVISAAQNDFGPALLLFATVLGMLYIVTERASWVVLGVGLASVGAVAVYQVSDKIQTRVANFVDPFADFHNRGLQLAQSLFGLSYGGITGKGLGEGYPELIPVVQSDFILSAFGEELGLIGLSAILLLYAIFVLRGFTVSMHASDSFGKLVAAGLSLTVAVQVFVVVAGISKLMPMTGLTTPFLAHGGSSLLANYILLAILLRISDSARARRAVQDEGTKSGGKNSKSEEKQAAAQNNGEGELA</sequence>
<feature type="transmembrane region" description="Helical" evidence="7">
    <location>
        <begin position="100"/>
        <end position="118"/>
    </location>
</feature>
<accession>A0A2W5B8L3</accession>
<protein>
    <submittedName>
        <fullName evidence="8">Cell division protein FtsW</fullName>
    </submittedName>
</protein>
<proteinExistence type="predicted"/>
<evidence type="ECO:0000256" key="4">
    <source>
        <dbReference type="ARBA" id="ARBA00022989"/>
    </source>
</evidence>
<evidence type="ECO:0000256" key="3">
    <source>
        <dbReference type="ARBA" id="ARBA00022960"/>
    </source>
</evidence>
<feature type="transmembrane region" description="Helical" evidence="7">
    <location>
        <begin position="69"/>
        <end position="88"/>
    </location>
</feature>
<feature type="transmembrane region" description="Helical" evidence="7">
    <location>
        <begin position="227"/>
        <end position="244"/>
    </location>
</feature>
<feature type="transmembrane region" description="Helical" evidence="7">
    <location>
        <begin position="251"/>
        <end position="269"/>
    </location>
</feature>
<evidence type="ECO:0000256" key="2">
    <source>
        <dbReference type="ARBA" id="ARBA00022692"/>
    </source>
</evidence>
<evidence type="ECO:0000313" key="8">
    <source>
        <dbReference type="EMBL" id="PZP00920.1"/>
    </source>
</evidence>
<evidence type="ECO:0000256" key="1">
    <source>
        <dbReference type="ARBA" id="ARBA00004141"/>
    </source>
</evidence>
<feature type="transmembrane region" description="Helical" evidence="7">
    <location>
        <begin position="204"/>
        <end position="221"/>
    </location>
</feature>
<comment type="subcellular location">
    <subcellularLocation>
        <location evidence="1">Membrane</location>
        <topology evidence="1">Multi-pass membrane protein</topology>
    </subcellularLocation>
</comment>
<dbReference type="GO" id="GO:0015648">
    <property type="term" value="F:lipid-linked peptidoglycan transporter activity"/>
    <property type="evidence" value="ECO:0007669"/>
    <property type="project" value="TreeGrafter"/>
</dbReference>
<dbReference type="GO" id="GO:0032153">
    <property type="term" value="C:cell division site"/>
    <property type="evidence" value="ECO:0007669"/>
    <property type="project" value="TreeGrafter"/>
</dbReference>
<evidence type="ECO:0000256" key="7">
    <source>
        <dbReference type="SAM" id="Phobius"/>
    </source>
</evidence>
<dbReference type="PANTHER" id="PTHR30474:SF3">
    <property type="entry name" value="PEPTIDOGLYCAN GLYCOSYLTRANSFERASE RODA"/>
    <property type="match status" value="1"/>
</dbReference>
<dbReference type="GO" id="GO:0005886">
    <property type="term" value="C:plasma membrane"/>
    <property type="evidence" value="ECO:0007669"/>
    <property type="project" value="TreeGrafter"/>
</dbReference>
<evidence type="ECO:0000256" key="5">
    <source>
        <dbReference type="ARBA" id="ARBA00023136"/>
    </source>
</evidence>
<dbReference type="AlphaFoldDB" id="A0A2W5B8L3"/>
<organism evidence="8 9">
    <name type="scientific">Corynebacterium urealyticum</name>
    <dbReference type="NCBI Taxonomy" id="43771"/>
    <lineage>
        <taxon>Bacteria</taxon>
        <taxon>Bacillati</taxon>
        <taxon>Actinomycetota</taxon>
        <taxon>Actinomycetes</taxon>
        <taxon>Mycobacteriales</taxon>
        <taxon>Corynebacteriaceae</taxon>
        <taxon>Corynebacterium</taxon>
    </lineage>
</organism>
<keyword evidence="8" id="KW-0132">Cell division</keyword>
<feature type="transmembrane region" description="Helical" evidence="7">
    <location>
        <begin position="38"/>
        <end position="62"/>
    </location>
</feature>
<feature type="transmembrane region" description="Helical" evidence="7">
    <location>
        <begin position="127"/>
        <end position="145"/>
    </location>
</feature>
<dbReference type="EMBL" id="QFNY01000104">
    <property type="protein sequence ID" value="PZP00920.1"/>
    <property type="molecule type" value="Genomic_DNA"/>
</dbReference>
<dbReference type="GO" id="GO:0051301">
    <property type="term" value="P:cell division"/>
    <property type="evidence" value="ECO:0007669"/>
    <property type="project" value="UniProtKB-KW"/>
</dbReference>
<evidence type="ECO:0000313" key="9">
    <source>
        <dbReference type="Proteomes" id="UP000249451"/>
    </source>
</evidence>
<keyword evidence="3" id="KW-0133">Cell shape</keyword>
<keyword evidence="2 7" id="KW-0812">Transmembrane</keyword>
<feature type="transmembrane region" description="Helical" evidence="7">
    <location>
        <begin position="165"/>
        <end position="183"/>
    </location>
</feature>
<dbReference type="GO" id="GO:0008360">
    <property type="term" value="P:regulation of cell shape"/>
    <property type="evidence" value="ECO:0007669"/>
    <property type="project" value="UniProtKB-KW"/>
</dbReference>
<gene>
    <name evidence="8" type="ORF">DI609_05430</name>
</gene>
<dbReference type="Pfam" id="PF01098">
    <property type="entry name" value="FTSW_RODA_SPOVE"/>
    <property type="match status" value="1"/>
</dbReference>
<comment type="caution">
    <text evidence="8">The sequence shown here is derived from an EMBL/GenBank/DDBJ whole genome shotgun (WGS) entry which is preliminary data.</text>
</comment>
<name>A0A2W5B8L3_9CORY</name>
<keyword evidence="5 7" id="KW-0472">Membrane</keyword>
<dbReference type="Proteomes" id="UP000249451">
    <property type="component" value="Unassembled WGS sequence"/>
</dbReference>
<reference evidence="8 9" key="1">
    <citation type="submission" date="2017-11" db="EMBL/GenBank/DDBJ databases">
        <title>Infants hospitalized years apart are colonized by the same room-sourced microbial strains.</title>
        <authorList>
            <person name="Brooks B."/>
            <person name="Olm M.R."/>
            <person name="Firek B.A."/>
            <person name="Baker R."/>
            <person name="Thomas B.C."/>
            <person name="Morowitz M.J."/>
            <person name="Banfield J.F."/>
        </authorList>
    </citation>
    <scope>NUCLEOTIDE SEQUENCE [LARGE SCALE GENOMIC DNA]</scope>
    <source>
        <strain evidence="8">S2_012_000_R3_87</strain>
    </source>
</reference>
<feature type="transmembrane region" description="Helical" evidence="7">
    <location>
        <begin position="400"/>
        <end position="419"/>
    </location>
</feature>
<evidence type="ECO:0000256" key="6">
    <source>
        <dbReference type="SAM" id="MobiDB-lite"/>
    </source>
</evidence>
<keyword evidence="8" id="KW-0131">Cell cycle</keyword>
<dbReference type="PANTHER" id="PTHR30474">
    <property type="entry name" value="CELL CYCLE PROTEIN"/>
    <property type="match status" value="1"/>
</dbReference>